<dbReference type="Pfam" id="PF07591">
    <property type="entry name" value="PT-HINT"/>
    <property type="match status" value="1"/>
</dbReference>
<dbReference type="Proteomes" id="UP000589036">
    <property type="component" value="Unassembled WGS sequence"/>
</dbReference>
<evidence type="ECO:0000313" key="4">
    <source>
        <dbReference type="EMBL" id="NYE49184.1"/>
    </source>
</evidence>
<evidence type="ECO:0000313" key="5">
    <source>
        <dbReference type="Proteomes" id="UP000589036"/>
    </source>
</evidence>
<feature type="compositionally biased region" description="Acidic residues" evidence="2">
    <location>
        <begin position="65"/>
        <end position="114"/>
    </location>
</feature>
<keyword evidence="1" id="KW-0175">Coiled coil</keyword>
<dbReference type="Pfam" id="PF15605">
    <property type="entry name" value="Ntox28"/>
    <property type="match status" value="1"/>
</dbReference>
<accession>A0A852U526</accession>
<reference evidence="4 5" key="1">
    <citation type="submission" date="2020-07" db="EMBL/GenBank/DDBJ databases">
        <title>Sequencing the genomes of 1000 actinobacteria strains.</title>
        <authorList>
            <person name="Klenk H.-P."/>
        </authorList>
    </citation>
    <scope>NUCLEOTIDE SEQUENCE [LARGE SCALE GENOMIC DNA]</scope>
    <source>
        <strain evidence="4 5">CXB654</strain>
    </source>
</reference>
<proteinExistence type="predicted"/>
<name>A0A852U526_9ACTN</name>
<keyword evidence="5" id="KW-1185">Reference proteome</keyword>
<dbReference type="InterPro" id="IPR036844">
    <property type="entry name" value="Hint_dom_sf"/>
</dbReference>
<dbReference type="InterPro" id="IPR003587">
    <property type="entry name" value="Hint_dom_N"/>
</dbReference>
<dbReference type="CDD" id="cd00081">
    <property type="entry name" value="Hint"/>
    <property type="match status" value="1"/>
</dbReference>
<dbReference type="RefSeq" id="WP_179644894.1">
    <property type="nucleotide sequence ID" value="NZ_BAAAYY010000031.1"/>
</dbReference>
<dbReference type="Gene3D" id="2.170.16.10">
    <property type="entry name" value="Hedgehog/Intein (Hint) domain"/>
    <property type="match status" value="1"/>
</dbReference>
<evidence type="ECO:0000256" key="2">
    <source>
        <dbReference type="SAM" id="MobiDB-lite"/>
    </source>
</evidence>
<dbReference type="SMART" id="SM00306">
    <property type="entry name" value="HintN"/>
    <property type="match status" value="1"/>
</dbReference>
<feature type="coiled-coil region" evidence="1">
    <location>
        <begin position="125"/>
        <end position="159"/>
    </location>
</feature>
<gene>
    <name evidence="4" type="ORF">HDA32_004304</name>
</gene>
<dbReference type="AlphaFoldDB" id="A0A852U526"/>
<protein>
    <submittedName>
        <fullName evidence="4">Flp pilus assembly pilin Flp</fullName>
    </submittedName>
</protein>
<dbReference type="PROSITE" id="PS50818">
    <property type="entry name" value="INTEIN_C_TER"/>
    <property type="match status" value="1"/>
</dbReference>
<organism evidence="4 5">
    <name type="scientific">Spinactinospora alkalitolerans</name>
    <dbReference type="NCBI Taxonomy" id="687207"/>
    <lineage>
        <taxon>Bacteria</taxon>
        <taxon>Bacillati</taxon>
        <taxon>Actinomycetota</taxon>
        <taxon>Actinomycetes</taxon>
        <taxon>Streptosporangiales</taxon>
        <taxon>Nocardiopsidaceae</taxon>
        <taxon>Spinactinospora</taxon>
    </lineage>
</organism>
<feature type="region of interest" description="Disordered" evidence="2">
    <location>
        <begin position="452"/>
        <end position="480"/>
    </location>
</feature>
<dbReference type="InterPro" id="IPR028948">
    <property type="entry name" value="Ntox28"/>
</dbReference>
<dbReference type="EMBL" id="JACCCC010000001">
    <property type="protein sequence ID" value="NYE49184.1"/>
    <property type="molecule type" value="Genomic_DNA"/>
</dbReference>
<comment type="caution">
    <text evidence="4">The sequence shown here is derived from an EMBL/GenBank/DDBJ whole genome shotgun (WGS) entry which is preliminary data.</text>
</comment>
<dbReference type="InterPro" id="IPR030934">
    <property type="entry name" value="Intein_C"/>
</dbReference>
<evidence type="ECO:0000259" key="3">
    <source>
        <dbReference type="SMART" id="SM00306"/>
    </source>
</evidence>
<evidence type="ECO:0000256" key="1">
    <source>
        <dbReference type="SAM" id="Coils"/>
    </source>
</evidence>
<feature type="region of interest" description="Disordered" evidence="2">
    <location>
        <begin position="54"/>
        <end position="114"/>
    </location>
</feature>
<feature type="domain" description="Hint" evidence="3">
    <location>
        <begin position="239"/>
        <end position="338"/>
    </location>
</feature>
<sequence>MRWVWRAESGAFKLEYAGLVLLVAAVAAAVIGFGLPTQVSSGVESAVCTALDREDCEPGQGDGSSGEDPDGGQDSDGTDPGDGESPEGESPDGEEDGEGEEEDVPVEEEGDSFDWDELNADYADYEDAQRDLWDAEADQSAAEEEYGDLDEELLNLLSELIGLEDAKKCFLEGDIGACLMTLITALPWGKLLKVGSKIPKMWRLFDRWRSARRAKNAADEAVDGARSRLDDAAAACLVPNSFEAGTPVLLGDGDRVPIEQVRVGDLVVASDPVTGRTASRHVTATIDGVGRRDMVEVGLAGGGGSIRVTAGHPFWEKDEDDWVSAEDLRVGDRLTSSAGADVVVGSLRHYDQEDEVFNLTVAGFHTYHVSGGGSDVLVHNSSRRCPTKTDRIKEHLTERDLDAARRELDGEVVARKPDGTPWDHVNEVREAQQGLRNRIQQIQRRLGDSRVTDAERTELEEELSEASRLLDHSEGFVPPQ</sequence>
<dbReference type="SUPFAM" id="SSF51294">
    <property type="entry name" value="Hedgehog/intein (Hint) domain"/>
    <property type="match status" value="1"/>
</dbReference>